<sequence length="82" mass="9126">MFLVSHCNGNQDPNRSREAASASNSQPGTAGEQNVLHRPSEQVERDSARQRAFSCCRNRDKAVVRLFPNSHRQGHQAEQGPI</sequence>
<dbReference type="Proteomes" id="UP000202420">
    <property type="component" value="Segment"/>
</dbReference>
<dbReference type="RefSeq" id="YP_001426504.1">
    <property type="nucleotide sequence ID" value="NC_008724.1"/>
</dbReference>
<reference evidence="2 3" key="1">
    <citation type="submission" date="2006-09" db="EMBL/GenBank/DDBJ databases">
        <title>Sequence and annotation of the 288-kb ATCV-1 virus that infects an endosymbiotic Chlorella strain of the heliozoon Acanthocystis turfacea.</title>
        <authorList>
            <person name="Fitzgerald L.A."/>
            <person name="Graves M.V."/>
            <person name="Li X."/>
            <person name="Pfitzner A.J.P."/>
            <person name="Hartigan J."/>
            <person name="Van Etten J.L."/>
        </authorList>
    </citation>
    <scope>NUCLEOTIDE SEQUENCE [LARGE SCALE GENOMIC DNA]</scope>
    <source>
        <strain evidence="2 3">ATCV-1</strain>
    </source>
</reference>
<proteinExistence type="predicted"/>
<evidence type="ECO:0000313" key="3">
    <source>
        <dbReference type="Proteomes" id="UP000202420"/>
    </source>
</evidence>
<name>A7K7Y3_9PHYC</name>
<keyword evidence="3" id="KW-1185">Reference proteome</keyword>
<dbReference type="GeneID" id="5470544"/>
<organism evidence="2 3">
    <name type="scientific">Chlorovirus heliozoae</name>
    <dbReference type="NCBI Taxonomy" id="322019"/>
    <lineage>
        <taxon>Viruses</taxon>
        <taxon>Varidnaviria</taxon>
        <taxon>Bamfordvirae</taxon>
        <taxon>Nucleocytoviricota</taxon>
        <taxon>Megaviricetes</taxon>
        <taxon>Algavirales</taxon>
        <taxon>Phycodnaviridae</taxon>
        <taxon>Chlorovirus</taxon>
    </lineage>
</organism>
<dbReference type="KEGG" id="vg:5470544"/>
<feature type="compositionally biased region" description="Basic and acidic residues" evidence="1">
    <location>
        <begin position="38"/>
        <end position="49"/>
    </location>
</feature>
<feature type="region of interest" description="Disordered" evidence="1">
    <location>
        <begin position="1"/>
        <end position="52"/>
    </location>
</feature>
<gene>
    <name evidence="2" type="primary">z023R</name>
    <name evidence="2" type="ORF">ATCV1_z023R</name>
</gene>
<evidence type="ECO:0000256" key="1">
    <source>
        <dbReference type="SAM" id="MobiDB-lite"/>
    </source>
</evidence>
<evidence type="ECO:0000313" key="2">
    <source>
        <dbReference type="EMBL" id="ABT16157.1"/>
    </source>
</evidence>
<accession>A7K7Y3</accession>
<dbReference type="EMBL" id="EF101928">
    <property type="protein sequence ID" value="ABT16157.1"/>
    <property type="molecule type" value="Genomic_DNA"/>
</dbReference>
<protein>
    <submittedName>
        <fullName evidence="2">Uncharacterized protein z023R</fullName>
    </submittedName>
</protein>